<dbReference type="InterPro" id="IPR053888">
    <property type="entry name" value="MRM3-like_sub_bind"/>
</dbReference>
<dbReference type="InterPro" id="IPR013123">
    <property type="entry name" value="SpoU_subst-bd"/>
</dbReference>
<dbReference type="GO" id="GO:0003723">
    <property type="term" value="F:RNA binding"/>
    <property type="evidence" value="ECO:0007669"/>
    <property type="project" value="InterPro"/>
</dbReference>
<keyword evidence="3 5" id="KW-0808">Transferase</keyword>
<evidence type="ECO:0000313" key="6">
    <source>
        <dbReference type="Proteomes" id="UP000236728"/>
    </source>
</evidence>
<evidence type="ECO:0000313" key="5">
    <source>
        <dbReference type="EMBL" id="SEF68297.1"/>
    </source>
</evidence>
<dbReference type="Gene3D" id="3.40.1280.10">
    <property type="match status" value="1"/>
</dbReference>
<protein>
    <submittedName>
        <fullName evidence="5">RNA methyltransferase, TrmH family</fullName>
    </submittedName>
</protein>
<feature type="domain" description="RNA 2-O ribose methyltransferase substrate binding" evidence="4">
    <location>
        <begin position="37"/>
        <end position="110"/>
    </location>
</feature>
<keyword evidence="6" id="KW-1185">Reference proteome</keyword>
<dbReference type="InterPro" id="IPR051259">
    <property type="entry name" value="rRNA_Methyltransferase"/>
</dbReference>
<proteinExistence type="inferred from homology"/>
<dbReference type="PANTHER" id="PTHR43191">
    <property type="entry name" value="RRNA METHYLTRANSFERASE 3"/>
    <property type="match status" value="1"/>
</dbReference>
<dbReference type="Pfam" id="PF22435">
    <property type="entry name" value="MRM3-like_sub_bind"/>
    <property type="match status" value="1"/>
</dbReference>
<dbReference type="GO" id="GO:0032259">
    <property type="term" value="P:methylation"/>
    <property type="evidence" value="ECO:0007669"/>
    <property type="project" value="UniProtKB-KW"/>
</dbReference>
<organism evidence="5 6">
    <name type="scientific">Bryocella elongata</name>
    <dbReference type="NCBI Taxonomy" id="863522"/>
    <lineage>
        <taxon>Bacteria</taxon>
        <taxon>Pseudomonadati</taxon>
        <taxon>Acidobacteriota</taxon>
        <taxon>Terriglobia</taxon>
        <taxon>Terriglobales</taxon>
        <taxon>Acidobacteriaceae</taxon>
        <taxon>Bryocella</taxon>
    </lineage>
</organism>
<dbReference type="Gene3D" id="3.30.1330.30">
    <property type="match status" value="1"/>
</dbReference>
<dbReference type="SUPFAM" id="SSF75217">
    <property type="entry name" value="alpha/beta knot"/>
    <property type="match status" value="1"/>
</dbReference>
<dbReference type="InterPro" id="IPR029064">
    <property type="entry name" value="Ribosomal_eL30-like_sf"/>
</dbReference>
<dbReference type="Pfam" id="PF00588">
    <property type="entry name" value="SpoU_methylase"/>
    <property type="match status" value="1"/>
</dbReference>
<dbReference type="PANTHER" id="PTHR43191:SF2">
    <property type="entry name" value="RRNA METHYLTRANSFERASE 3, MITOCHONDRIAL"/>
    <property type="match status" value="1"/>
</dbReference>
<name>A0A1H5U208_9BACT</name>
<dbReference type="GO" id="GO:0006396">
    <property type="term" value="P:RNA processing"/>
    <property type="evidence" value="ECO:0007669"/>
    <property type="project" value="InterPro"/>
</dbReference>
<dbReference type="CDD" id="cd18095">
    <property type="entry name" value="SpoU-like_rRNA-MTase"/>
    <property type="match status" value="1"/>
</dbReference>
<dbReference type="AlphaFoldDB" id="A0A1H5U208"/>
<dbReference type="EMBL" id="FNVA01000001">
    <property type="protein sequence ID" value="SEF68297.1"/>
    <property type="molecule type" value="Genomic_DNA"/>
</dbReference>
<evidence type="ECO:0000259" key="4">
    <source>
        <dbReference type="SMART" id="SM00967"/>
    </source>
</evidence>
<reference evidence="5 6" key="1">
    <citation type="submission" date="2016-10" db="EMBL/GenBank/DDBJ databases">
        <authorList>
            <person name="de Groot N.N."/>
        </authorList>
    </citation>
    <scope>NUCLEOTIDE SEQUENCE [LARGE SCALE GENOMIC DNA]</scope>
    <source>
        <strain evidence="5 6">DSM 22489</strain>
    </source>
</reference>
<accession>A0A1H5U208</accession>
<dbReference type="SUPFAM" id="SSF55315">
    <property type="entry name" value="L30e-like"/>
    <property type="match status" value="1"/>
</dbReference>
<keyword evidence="2 5" id="KW-0489">Methyltransferase</keyword>
<dbReference type="GO" id="GO:0008173">
    <property type="term" value="F:RNA methyltransferase activity"/>
    <property type="evidence" value="ECO:0007669"/>
    <property type="project" value="InterPro"/>
</dbReference>
<dbReference type="InterPro" id="IPR029028">
    <property type="entry name" value="Alpha/beta_knot_MTases"/>
</dbReference>
<gene>
    <name evidence="5" type="ORF">SAMN05421819_0807</name>
</gene>
<dbReference type="RefSeq" id="WP_103931687.1">
    <property type="nucleotide sequence ID" value="NZ_FNVA01000001.1"/>
</dbReference>
<evidence type="ECO:0000256" key="1">
    <source>
        <dbReference type="ARBA" id="ARBA00007228"/>
    </source>
</evidence>
<dbReference type="GO" id="GO:0005737">
    <property type="term" value="C:cytoplasm"/>
    <property type="evidence" value="ECO:0007669"/>
    <property type="project" value="UniProtKB-ARBA"/>
</dbReference>
<dbReference type="Proteomes" id="UP000236728">
    <property type="component" value="Unassembled WGS sequence"/>
</dbReference>
<evidence type="ECO:0000256" key="2">
    <source>
        <dbReference type="ARBA" id="ARBA00022603"/>
    </source>
</evidence>
<comment type="similarity">
    <text evidence="1">Belongs to the class IV-like SAM-binding methyltransferase superfamily. RNA methyltransferase TrmH family.</text>
</comment>
<dbReference type="SMART" id="SM00967">
    <property type="entry name" value="SpoU_sub_bind"/>
    <property type="match status" value="1"/>
</dbReference>
<dbReference type="InterPro" id="IPR029026">
    <property type="entry name" value="tRNA_m1G_MTases_N"/>
</dbReference>
<sequence length="273" mass="28359">MDPIDFGAPITSRTNARVKALRAALSGKARKPGEYIGIEGSTLILEALRSGLPLDTVFVREGSEGALDPRAWQGAEAEAWVILSKDVFDSAVETETPQGIAATMAIPPLRPLPERVGTVLLLENVQDPGNVGTLIRSGEAFGASAVFLTNDCANAWSPKVLRASAGSAFRVPMLRASLGELTITLREHGCGLLGAVAHGDGVVAVQEADLTQACAVLIGNEGAGLSQQAISACDGGITIPCEIESLNAAMAGSTILYEAMRQRLAAVKRGSSR</sequence>
<evidence type="ECO:0000256" key="3">
    <source>
        <dbReference type="ARBA" id="ARBA00022679"/>
    </source>
</evidence>
<dbReference type="OrthoDB" id="9794400at2"/>
<dbReference type="InterPro" id="IPR001537">
    <property type="entry name" value="SpoU_MeTrfase"/>
</dbReference>